<organism evidence="2 3">
    <name type="scientific">Haematococcus lacustris</name>
    <name type="common">Green alga</name>
    <name type="synonym">Haematococcus pluvialis</name>
    <dbReference type="NCBI Taxonomy" id="44745"/>
    <lineage>
        <taxon>Eukaryota</taxon>
        <taxon>Viridiplantae</taxon>
        <taxon>Chlorophyta</taxon>
        <taxon>core chlorophytes</taxon>
        <taxon>Chlorophyceae</taxon>
        <taxon>CS clade</taxon>
        <taxon>Chlamydomonadales</taxon>
        <taxon>Haematococcaceae</taxon>
        <taxon>Haematococcus</taxon>
    </lineage>
</organism>
<dbReference type="InterPro" id="IPR002683">
    <property type="entry name" value="PsbP_C"/>
</dbReference>
<feature type="domain" description="PsbP C-terminal" evidence="1">
    <location>
        <begin position="58"/>
        <end position="194"/>
    </location>
</feature>
<dbReference type="GO" id="GO:0019898">
    <property type="term" value="C:extrinsic component of membrane"/>
    <property type="evidence" value="ECO:0007669"/>
    <property type="project" value="InterPro"/>
</dbReference>
<evidence type="ECO:0000259" key="1">
    <source>
        <dbReference type="Pfam" id="PF01789"/>
    </source>
</evidence>
<dbReference type="GO" id="GO:0015979">
    <property type="term" value="P:photosynthesis"/>
    <property type="evidence" value="ECO:0007669"/>
    <property type="project" value="InterPro"/>
</dbReference>
<proteinExistence type="predicted"/>
<dbReference type="EMBL" id="BLLF01001187">
    <property type="protein sequence ID" value="GFH17698.1"/>
    <property type="molecule type" value="Genomic_DNA"/>
</dbReference>
<dbReference type="PANTHER" id="PTHR31407:SF16">
    <property type="entry name" value="PSBP DOMAIN-CONTAINING PROTEIN 7, CHLOROPLASTIC"/>
    <property type="match status" value="1"/>
</dbReference>
<dbReference type="SUPFAM" id="SSF55724">
    <property type="entry name" value="Mog1p/PsbP-like"/>
    <property type="match status" value="1"/>
</dbReference>
<reference evidence="2 3" key="1">
    <citation type="submission" date="2020-02" db="EMBL/GenBank/DDBJ databases">
        <title>Draft genome sequence of Haematococcus lacustris strain NIES-144.</title>
        <authorList>
            <person name="Morimoto D."/>
            <person name="Nakagawa S."/>
            <person name="Yoshida T."/>
            <person name="Sawayama S."/>
        </authorList>
    </citation>
    <scope>NUCLEOTIDE SEQUENCE [LARGE SCALE GENOMIC DNA]</scope>
    <source>
        <strain evidence="2 3">NIES-144</strain>
    </source>
</reference>
<dbReference type="InterPro" id="IPR016123">
    <property type="entry name" value="Mog1/PsbP_a/b/a-sand"/>
</dbReference>
<dbReference type="PANTHER" id="PTHR31407">
    <property type="match status" value="1"/>
</dbReference>
<evidence type="ECO:0000313" key="2">
    <source>
        <dbReference type="EMBL" id="GFH17698.1"/>
    </source>
</evidence>
<dbReference type="Gene3D" id="3.40.1000.10">
    <property type="entry name" value="Mog1/PsbP, alpha/beta/alpha sandwich"/>
    <property type="match status" value="1"/>
</dbReference>
<protein>
    <submittedName>
        <fullName evidence="2">PsbP domain-containing protein</fullName>
    </submittedName>
</protein>
<sequence>MKWGGQQPSSRRFALSTLAGTAVALGGNLGGITTQLLGLDGGKLAERLQLDAVYPVRGLKRCVDGVYGFEFQYPASWLADQTVAYRAAQRAEASRALDMPPLARPPRQRPNVYEPVAAYGPAGSSGEENVSVIVAPIFEGFSLSAMGSPEKVATQFLATIAPEGSAKEAHLLSASMEYTVKGPNFARHNLSVITSK</sequence>
<dbReference type="Pfam" id="PF01789">
    <property type="entry name" value="PsbP"/>
    <property type="match status" value="1"/>
</dbReference>
<dbReference type="GO" id="GO:0005509">
    <property type="term" value="F:calcium ion binding"/>
    <property type="evidence" value="ECO:0007669"/>
    <property type="project" value="InterPro"/>
</dbReference>
<accession>A0A699ZFT6</accession>
<comment type="caution">
    <text evidence="2">The sequence shown here is derived from an EMBL/GenBank/DDBJ whole genome shotgun (WGS) entry which is preliminary data.</text>
</comment>
<keyword evidence="3" id="KW-1185">Reference proteome</keyword>
<dbReference type="Proteomes" id="UP000485058">
    <property type="component" value="Unassembled WGS sequence"/>
</dbReference>
<gene>
    <name evidence="2" type="ORF">HaLaN_14383</name>
</gene>
<evidence type="ECO:0000313" key="3">
    <source>
        <dbReference type="Proteomes" id="UP000485058"/>
    </source>
</evidence>
<dbReference type="AlphaFoldDB" id="A0A699ZFT6"/>
<dbReference type="GO" id="GO:0009654">
    <property type="term" value="C:photosystem II oxygen evolving complex"/>
    <property type="evidence" value="ECO:0007669"/>
    <property type="project" value="InterPro"/>
</dbReference>
<name>A0A699ZFT6_HAELA</name>